<accession>A0ABQ2A7R2</accession>
<dbReference type="Pfam" id="PF22658">
    <property type="entry name" value="YycE-like_N"/>
    <property type="match status" value="1"/>
</dbReference>
<sequence>MTLAKLRVGRPTDRLPALLRFYCEGLGLAKLTDFTAHNGFDGVMLGHPQAPYHLEFTHQPGHTVGRAPTADNLLVFYLPDAAEWQAAVRRMAAAGFAPVPAYNSYWDQRGCTFEDPDGYRVVLQQAEWNL</sequence>
<dbReference type="InterPro" id="IPR058998">
    <property type="entry name" value="YycE-like_N"/>
</dbReference>
<dbReference type="CDD" id="cd06587">
    <property type="entry name" value="VOC"/>
    <property type="match status" value="1"/>
</dbReference>
<protein>
    <recommendedName>
        <fullName evidence="1">VOC domain-containing protein</fullName>
    </recommendedName>
</protein>
<reference evidence="3" key="1">
    <citation type="journal article" date="2019" name="Int. J. Syst. Evol. Microbiol.">
        <title>The Global Catalogue of Microorganisms (GCM) 10K type strain sequencing project: providing services to taxonomists for standard genome sequencing and annotation.</title>
        <authorList>
            <consortium name="The Broad Institute Genomics Platform"/>
            <consortium name="The Broad Institute Genome Sequencing Center for Infectious Disease"/>
            <person name="Wu L."/>
            <person name="Ma J."/>
        </authorList>
    </citation>
    <scope>NUCLEOTIDE SEQUENCE [LARGE SCALE GENOMIC DNA]</scope>
    <source>
        <strain evidence="3">CGMCC 1.14966</strain>
    </source>
</reference>
<keyword evidence="3" id="KW-1185">Reference proteome</keyword>
<dbReference type="Pfam" id="PF22659">
    <property type="entry name" value="YycE-like_C"/>
    <property type="match status" value="1"/>
</dbReference>
<dbReference type="PROSITE" id="PS51819">
    <property type="entry name" value="VOC"/>
    <property type="match status" value="1"/>
</dbReference>
<dbReference type="InterPro" id="IPR058997">
    <property type="entry name" value="YycE-like_C"/>
</dbReference>
<dbReference type="RefSeq" id="WP_188562057.1">
    <property type="nucleotide sequence ID" value="NZ_BMGY01000017.1"/>
</dbReference>
<dbReference type="EMBL" id="BMGY01000017">
    <property type="protein sequence ID" value="GGH85948.1"/>
    <property type="molecule type" value="Genomic_DNA"/>
</dbReference>
<proteinExistence type="predicted"/>
<dbReference type="InterPro" id="IPR037523">
    <property type="entry name" value="VOC_core"/>
</dbReference>
<evidence type="ECO:0000259" key="1">
    <source>
        <dbReference type="PROSITE" id="PS51819"/>
    </source>
</evidence>
<gene>
    <name evidence="2" type="ORF">GCM10011495_21380</name>
</gene>
<evidence type="ECO:0000313" key="3">
    <source>
        <dbReference type="Proteomes" id="UP000637774"/>
    </source>
</evidence>
<dbReference type="Proteomes" id="UP000637774">
    <property type="component" value="Unassembled WGS sequence"/>
</dbReference>
<dbReference type="SUPFAM" id="SSF54593">
    <property type="entry name" value="Glyoxalase/Bleomycin resistance protein/Dihydroxybiphenyl dioxygenase"/>
    <property type="match status" value="1"/>
</dbReference>
<feature type="domain" description="VOC" evidence="1">
    <location>
        <begin position="4"/>
        <end position="126"/>
    </location>
</feature>
<dbReference type="Gene3D" id="3.10.180.10">
    <property type="entry name" value="2,3-Dihydroxybiphenyl 1,2-Dioxygenase, domain 1"/>
    <property type="match status" value="1"/>
</dbReference>
<name>A0ABQ2A7R2_9BACT</name>
<comment type="caution">
    <text evidence="2">The sequence shown here is derived from an EMBL/GenBank/DDBJ whole genome shotgun (WGS) entry which is preliminary data.</text>
</comment>
<evidence type="ECO:0000313" key="2">
    <source>
        <dbReference type="EMBL" id="GGH85948.1"/>
    </source>
</evidence>
<organism evidence="2 3">
    <name type="scientific">Hymenobacter frigidus</name>
    <dbReference type="NCBI Taxonomy" id="1524095"/>
    <lineage>
        <taxon>Bacteria</taxon>
        <taxon>Pseudomonadati</taxon>
        <taxon>Bacteroidota</taxon>
        <taxon>Cytophagia</taxon>
        <taxon>Cytophagales</taxon>
        <taxon>Hymenobacteraceae</taxon>
        <taxon>Hymenobacter</taxon>
    </lineage>
</organism>
<dbReference type="InterPro" id="IPR029068">
    <property type="entry name" value="Glyas_Bleomycin-R_OHBP_Dase"/>
</dbReference>